<evidence type="ECO:0000259" key="1">
    <source>
        <dbReference type="PROSITE" id="PS50213"/>
    </source>
</evidence>
<reference evidence="2" key="1">
    <citation type="submission" date="2019-05" db="EMBL/GenBank/DDBJ databases">
        <title>Methanoculleus sp. FWC-SCC1, a methanogenic archaeon isolated from deep marine cold seep.</title>
        <authorList>
            <person name="Chen Y.-W."/>
            <person name="Chen S.-C."/>
            <person name="Teng N.-H."/>
            <person name="Lai M.-C."/>
        </authorList>
    </citation>
    <scope>NUCLEOTIDE SEQUENCE</scope>
    <source>
        <strain evidence="2">FWC-SCC1</strain>
    </source>
</reference>
<comment type="caution">
    <text evidence="2">The sequence shown here is derived from an EMBL/GenBank/DDBJ whole genome shotgun (WGS) entry which is preliminary data.</text>
</comment>
<keyword evidence="3" id="KW-1185">Reference proteome</keyword>
<organism evidence="2 3">
    <name type="scientific">Methanoculleus frigidifontis</name>
    <dbReference type="NCBI Taxonomy" id="2584085"/>
    <lineage>
        <taxon>Archaea</taxon>
        <taxon>Methanobacteriati</taxon>
        <taxon>Methanobacteriota</taxon>
        <taxon>Stenosarchaea group</taxon>
        <taxon>Methanomicrobia</taxon>
        <taxon>Methanomicrobiales</taxon>
        <taxon>Methanomicrobiaceae</taxon>
        <taxon>Methanoculleus</taxon>
    </lineage>
</organism>
<name>A0ABT8M5U2_9EURY</name>
<dbReference type="Pfam" id="PF02469">
    <property type="entry name" value="Fasciclin"/>
    <property type="match status" value="1"/>
</dbReference>
<evidence type="ECO:0000313" key="2">
    <source>
        <dbReference type="EMBL" id="MDN7023308.1"/>
    </source>
</evidence>
<dbReference type="PROSITE" id="PS50213">
    <property type="entry name" value="FAS1"/>
    <property type="match status" value="1"/>
</dbReference>
<evidence type="ECO:0000313" key="3">
    <source>
        <dbReference type="Proteomes" id="UP001168338"/>
    </source>
</evidence>
<dbReference type="InterPro" id="IPR000782">
    <property type="entry name" value="FAS1_domain"/>
</dbReference>
<accession>A0ABT8M5U2</accession>
<protein>
    <submittedName>
        <fullName evidence="2">Fasciclin domain-containing protein</fullName>
    </submittedName>
</protein>
<feature type="domain" description="FAS1" evidence="1">
    <location>
        <begin position="61"/>
        <end position="233"/>
    </location>
</feature>
<dbReference type="PANTHER" id="PTHR10900:SF77">
    <property type="entry name" value="FI19380P1"/>
    <property type="match status" value="1"/>
</dbReference>
<dbReference type="InterPro" id="IPR036378">
    <property type="entry name" value="FAS1_dom_sf"/>
</dbReference>
<gene>
    <name evidence="2" type="ORF">FGU65_00070</name>
</gene>
<dbReference type="Gene3D" id="2.30.180.10">
    <property type="entry name" value="FAS1 domain"/>
    <property type="match status" value="1"/>
</dbReference>
<dbReference type="EMBL" id="VCYH01000001">
    <property type="protein sequence ID" value="MDN7023308.1"/>
    <property type="molecule type" value="Genomic_DNA"/>
</dbReference>
<dbReference type="SMART" id="SM00554">
    <property type="entry name" value="FAS1"/>
    <property type="match status" value="1"/>
</dbReference>
<dbReference type="PANTHER" id="PTHR10900">
    <property type="entry name" value="PERIOSTIN-RELATED"/>
    <property type="match status" value="1"/>
</dbReference>
<sequence length="280" mass="30346">MSLYGGVCMNKLVFLSMCILVLLIVPAIVMAAPMGEENATMGNESNVTMMPDNMTGNQTENNTLVDVINQNQNLTILATAINATNLTETLSTGGPYTCFAPNDEAFGALGNDTIDQLLNNTTVLRQILLYHTVQGNYTSEQLLNMTQNQTMNQTTDQTTNMTQNQTENMTPQQNVTQTMTQAQNATELQTLLGQNLTISLNQSTGMLMVNNASVVQPDINASNGIIHIIDTVLIPENMTLSAMTTANQTVDNMTAENQSSYNGPTLSMDGGVMTWINRVS</sequence>
<dbReference type="SUPFAM" id="SSF82153">
    <property type="entry name" value="FAS1 domain"/>
    <property type="match status" value="1"/>
</dbReference>
<dbReference type="InterPro" id="IPR050904">
    <property type="entry name" value="Adhesion/Biosynth-related"/>
</dbReference>
<proteinExistence type="predicted"/>
<dbReference type="Proteomes" id="UP001168338">
    <property type="component" value="Unassembled WGS sequence"/>
</dbReference>